<keyword evidence="3" id="KW-1185">Reference proteome</keyword>
<feature type="region of interest" description="Disordered" evidence="1">
    <location>
        <begin position="76"/>
        <end position="125"/>
    </location>
</feature>
<evidence type="ECO:0000256" key="1">
    <source>
        <dbReference type="SAM" id="MobiDB-lite"/>
    </source>
</evidence>
<accession>A0A9P0PCP2</accession>
<evidence type="ECO:0000313" key="3">
    <source>
        <dbReference type="Proteomes" id="UP001152888"/>
    </source>
</evidence>
<evidence type="ECO:0000313" key="2">
    <source>
        <dbReference type="EMBL" id="CAH1978025.1"/>
    </source>
</evidence>
<sequence>MVGPPLAMQCLPEQQDENPDMADDSSNSTIQRLTTIIERQVHQIAQQAQQIIDQADLIKSLNHSIDCMRAQVTALNTQLSRNSRSDSLKRRPENQNPVDDDALSDDSVQCNGYTRARPRKKRGGQMCDRRLLSFTRIKLSGGSPMPLVVVILPKHEK</sequence>
<feature type="compositionally biased region" description="Basic and acidic residues" evidence="1">
    <location>
        <begin position="83"/>
        <end position="93"/>
    </location>
</feature>
<dbReference type="AlphaFoldDB" id="A0A9P0PCP2"/>
<dbReference type="EMBL" id="CAKOFQ010006869">
    <property type="protein sequence ID" value="CAH1978025.1"/>
    <property type="molecule type" value="Genomic_DNA"/>
</dbReference>
<proteinExistence type="predicted"/>
<organism evidence="2 3">
    <name type="scientific">Acanthoscelides obtectus</name>
    <name type="common">Bean weevil</name>
    <name type="synonym">Bruchus obtectus</name>
    <dbReference type="NCBI Taxonomy" id="200917"/>
    <lineage>
        <taxon>Eukaryota</taxon>
        <taxon>Metazoa</taxon>
        <taxon>Ecdysozoa</taxon>
        <taxon>Arthropoda</taxon>
        <taxon>Hexapoda</taxon>
        <taxon>Insecta</taxon>
        <taxon>Pterygota</taxon>
        <taxon>Neoptera</taxon>
        <taxon>Endopterygota</taxon>
        <taxon>Coleoptera</taxon>
        <taxon>Polyphaga</taxon>
        <taxon>Cucujiformia</taxon>
        <taxon>Chrysomeloidea</taxon>
        <taxon>Chrysomelidae</taxon>
        <taxon>Bruchinae</taxon>
        <taxon>Bruchini</taxon>
        <taxon>Acanthoscelides</taxon>
    </lineage>
</organism>
<comment type="caution">
    <text evidence="2">The sequence shown here is derived from an EMBL/GenBank/DDBJ whole genome shotgun (WGS) entry which is preliminary data.</text>
</comment>
<name>A0A9P0PCP2_ACAOB</name>
<gene>
    <name evidence="2" type="ORF">ACAOBT_LOCUS13033</name>
</gene>
<protein>
    <submittedName>
        <fullName evidence="2">Uncharacterized protein</fullName>
    </submittedName>
</protein>
<reference evidence="2" key="1">
    <citation type="submission" date="2022-03" db="EMBL/GenBank/DDBJ databases">
        <authorList>
            <person name="Sayadi A."/>
        </authorList>
    </citation>
    <scope>NUCLEOTIDE SEQUENCE</scope>
</reference>
<dbReference type="Proteomes" id="UP001152888">
    <property type="component" value="Unassembled WGS sequence"/>
</dbReference>